<keyword evidence="5" id="KW-1003">Cell membrane</keyword>
<feature type="transmembrane region" description="Helical" evidence="5">
    <location>
        <begin position="95"/>
        <end position="111"/>
    </location>
</feature>
<name>A0A6I4TSN0_9SPHN</name>
<evidence type="ECO:0000256" key="5">
    <source>
        <dbReference type="RuleBase" id="RU363041"/>
    </source>
</evidence>
<evidence type="ECO:0000256" key="3">
    <source>
        <dbReference type="ARBA" id="ARBA00022989"/>
    </source>
</evidence>
<keyword evidence="4 5" id="KW-0472">Membrane</keyword>
<feature type="transmembrane region" description="Helical" evidence="5">
    <location>
        <begin position="70"/>
        <end position="89"/>
    </location>
</feature>
<keyword evidence="2 5" id="KW-0812">Transmembrane</keyword>
<dbReference type="Pfam" id="PF01925">
    <property type="entry name" value="TauE"/>
    <property type="match status" value="1"/>
</dbReference>
<proteinExistence type="inferred from homology"/>
<evidence type="ECO:0000256" key="4">
    <source>
        <dbReference type="ARBA" id="ARBA00023136"/>
    </source>
</evidence>
<comment type="subcellular location">
    <subcellularLocation>
        <location evidence="5">Cell membrane</location>
        <topology evidence="5">Multi-pass membrane protein</topology>
    </subcellularLocation>
    <subcellularLocation>
        <location evidence="1">Membrane</location>
        <topology evidence="1">Multi-pass membrane protein</topology>
    </subcellularLocation>
</comment>
<comment type="similarity">
    <text evidence="5">Belongs to the 4-toluene sulfonate uptake permease (TSUP) (TC 2.A.102) family.</text>
</comment>
<keyword evidence="7" id="KW-1185">Reference proteome</keyword>
<protein>
    <recommendedName>
        <fullName evidence="5">Probable membrane transporter protein</fullName>
    </recommendedName>
</protein>
<accession>A0A6I4TSN0</accession>
<evidence type="ECO:0000256" key="1">
    <source>
        <dbReference type="ARBA" id="ARBA00004141"/>
    </source>
</evidence>
<evidence type="ECO:0000313" key="7">
    <source>
        <dbReference type="Proteomes" id="UP000469430"/>
    </source>
</evidence>
<keyword evidence="3 5" id="KW-1133">Transmembrane helix</keyword>
<evidence type="ECO:0000313" key="6">
    <source>
        <dbReference type="EMBL" id="MXO99155.1"/>
    </source>
</evidence>
<feature type="transmembrane region" description="Helical" evidence="5">
    <location>
        <begin position="227"/>
        <end position="247"/>
    </location>
</feature>
<dbReference type="InterPro" id="IPR002781">
    <property type="entry name" value="TM_pro_TauE-like"/>
</dbReference>
<feature type="transmembrane region" description="Helical" evidence="5">
    <location>
        <begin position="123"/>
        <end position="145"/>
    </location>
</feature>
<sequence length="248" mass="26328">MSLLSAVIVLCALLTSILSGIVGMAGGLVLMGVFVWLLPAAPALALHGVIQFAANGWRVLLHRTYVNWRVLLNFGLGAVLAMGLFALIVFTPTRLYVFVMLGLLPVLVWVPERWLRLDALNPWHAIGGGFVSTGISLVSGVSGPLTDLLFVRTDMGRHSVVATKSAMQALTHGAKIIAYGAVLMSAEARAVIAPATIVAAIVASMIGTVIGGRILDRMSDAHFRLARRWIVTLVGVVFLVQAGQIAWG</sequence>
<evidence type="ECO:0000256" key="2">
    <source>
        <dbReference type="ARBA" id="ARBA00022692"/>
    </source>
</evidence>
<feature type="transmembrane region" description="Helical" evidence="5">
    <location>
        <begin position="29"/>
        <end position="50"/>
    </location>
</feature>
<dbReference type="EMBL" id="WTYJ01000002">
    <property type="protein sequence ID" value="MXO99155.1"/>
    <property type="molecule type" value="Genomic_DNA"/>
</dbReference>
<dbReference type="GO" id="GO:0005886">
    <property type="term" value="C:plasma membrane"/>
    <property type="evidence" value="ECO:0007669"/>
    <property type="project" value="UniProtKB-SubCell"/>
</dbReference>
<organism evidence="6 7">
    <name type="scientific">Croceibacterium xixiisoli</name>
    <dbReference type="NCBI Taxonomy" id="1476466"/>
    <lineage>
        <taxon>Bacteria</taxon>
        <taxon>Pseudomonadati</taxon>
        <taxon>Pseudomonadota</taxon>
        <taxon>Alphaproteobacteria</taxon>
        <taxon>Sphingomonadales</taxon>
        <taxon>Erythrobacteraceae</taxon>
        <taxon>Croceibacterium</taxon>
    </lineage>
</organism>
<feature type="transmembrane region" description="Helical" evidence="5">
    <location>
        <begin position="191"/>
        <end position="215"/>
    </location>
</feature>
<reference evidence="6 7" key="1">
    <citation type="submission" date="2019-12" db="EMBL/GenBank/DDBJ databases">
        <title>Genomic-based taxomic classification of the family Erythrobacteraceae.</title>
        <authorList>
            <person name="Xu L."/>
        </authorList>
    </citation>
    <scope>NUCLEOTIDE SEQUENCE [LARGE SCALE GENOMIC DNA]</scope>
    <source>
        <strain evidence="6 7">S36</strain>
    </source>
</reference>
<comment type="caution">
    <text evidence="6">The sequence shown here is derived from an EMBL/GenBank/DDBJ whole genome shotgun (WGS) entry which is preliminary data.</text>
</comment>
<dbReference type="RefSeq" id="WP_161390904.1">
    <property type="nucleotide sequence ID" value="NZ_JBHSCP010000001.1"/>
</dbReference>
<gene>
    <name evidence="6" type="ORF">GRI97_09150</name>
</gene>
<dbReference type="OrthoDB" id="8478323at2"/>
<dbReference type="Proteomes" id="UP000469430">
    <property type="component" value="Unassembled WGS sequence"/>
</dbReference>
<dbReference type="AlphaFoldDB" id="A0A6I4TSN0"/>